<evidence type="ECO:0000259" key="1">
    <source>
        <dbReference type="PROSITE" id="PS50263"/>
    </source>
</evidence>
<dbReference type="AlphaFoldDB" id="A0A830F960"/>
<dbReference type="InterPro" id="IPR036526">
    <property type="entry name" value="C-N_Hydrolase_sf"/>
</dbReference>
<dbReference type="SUPFAM" id="SSF56317">
    <property type="entry name" value="Carbon-nitrogen hydrolase"/>
    <property type="match status" value="1"/>
</dbReference>
<sequence>MASFTVGLCQVGAAPGESAASFRRRVSESMDRAGDANCYVLPELVACTRHWTAGSTARDLVLDEAEADDYCEFLAGEADERNAVVVGGSYYAETSDDIRNRCVVAVPGEGVATYDKAHPIPSERTAGVAASEHVAPVVEHGGVKVGVAVCYDVEFPEFVREAVDRGAEVLAVPSWTGARAGYERVRRCAAARAVENQAYVAAVPLVAPAADVDATGRSAVYGPCDGLVGPDGTRLTLPADEDAAASCTVDMDALRESREAADVRPYTDATEVF</sequence>
<dbReference type="Gene3D" id="3.60.110.10">
    <property type="entry name" value="Carbon-nitrogen hydrolase"/>
    <property type="match status" value="1"/>
</dbReference>
<dbReference type="PANTHER" id="PTHR23088">
    <property type="entry name" value="NITRILASE-RELATED"/>
    <property type="match status" value="1"/>
</dbReference>
<dbReference type="PROSITE" id="PS01227">
    <property type="entry name" value="UPF0012"/>
    <property type="match status" value="1"/>
</dbReference>
<feature type="domain" description="CN hydrolase" evidence="1">
    <location>
        <begin position="4"/>
        <end position="251"/>
    </location>
</feature>
<protein>
    <recommendedName>
        <fullName evidence="1">CN hydrolase domain-containing protein</fullName>
    </recommendedName>
</protein>
<proteinExistence type="predicted"/>
<dbReference type="RefSeq" id="WP_188975907.1">
    <property type="nucleotide sequence ID" value="NZ_BMPG01000001.1"/>
</dbReference>
<organism evidence="2 3">
    <name type="scientific">Halocalculus aciditolerans</name>
    <dbReference type="NCBI Taxonomy" id="1383812"/>
    <lineage>
        <taxon>Archaea</taxon>
        <taxon>Methanobacteriati</taxon>
        <taxon>Methanobacteriota</taxon>
        <taxon>Stenosarchaea group</taxon>
        <taxon>Halobacteria</taxon>
        <taxon>Halobacteriales</taxon>
        <taxon>Halobacteriaceae</taxon>
        <taxon>Halocalculus</taxon>
    </lineage>
</organism>
<comment type="caution">
    <text evidence="2">The sequence shown here is derived from an EMBL/GenBank/DDBJ whole genome shotgun (WGS) entry which is preliminary data.</text>
</comment>
<reference evidence="2" key="2">
    <citation type="submission" date="2020-09" db="EMBL/GenBank/DDBJ databases">
        <authorList>
            <person name="Sun Q."/>
            <person name="Ohkuma M."/>
        </authorList>
    </citation>
    <scope>NUCLEOTIDE SEQUENCE</scope>
    <source>
        <strain evidence="2">JCM 19596</strain>
    </source>
</reference>
<dbReference type="EMBL" id="BMPG01000001">
    <property type="protein sequence ID" value="GGL51399.1"/>
    <property type="molecule type" value="Genomic_DNA"/>
</dbReference>
<dbReference type="PROSITE" id="PS50263">
    <property type="entry name" value="CN_HYDROLASE"/>
    <property type="match status" value="1"/>
</dbReference>
<dbReference type="InterPro" id="IPR001110">
    <property type="entry name" value="UPF0012_CS"/>
</dbReference>
<dbReference type="PANTHER" id="PTHR23088:SF50">
    <property type="entry name" value="HYDROLASE YHCX"/>
    <property type="match status" value="1"/>
</dbReference>
<accession>A0A830F960</accession>
<dbReference type="Proteomes" id="UP000607197">
    <property type="component" value="Unassembled WGS sequence"/>
</dbReference>
<keyword evidence="3" id="KW-1185">Reference proteome</keyword>
<evidence type="ECO:0000313" key="2">
    <source>
        <dbReference type="EMBL" id="GGL51399.1"/>
    </source>
</evidence>
<evidence type="ECO:0000313" key="3">
    <source>
        <dbReference type="Proteomes" id="UP000607197"/>
    </source>
</evidence>
<name>A0A830F960_9EURY</name>
<dbReference type="Pfam" id="PF00795">
    <property type="entry name" value="CN_hydrolase"/>
    <property type="match status" value="1"/>
</dbReference>
<reference evidence="2" key="1">
    <citation type="journal article" date="2014" name="Int. J. Syst. Evol. Microbiol.">
        <title>Complete genome sequence of Corynebacterium casei LMG S-19264T (=DSM 44701T), isolated from a smear-ripened cheese.</title>
        <authorList>
            <consortium name="US DOE Joint Genome Institute (JGI-PGF)"/>
            <person name="Walter F."/>
            <person name="Albersmeier A."/>
            <person name="Kalinowski J."/>
            <person name="Ruckert C."/>
        </authorList>
    </citation>
    <scope>NUCLEOTIDE SEQUENCE</scope>
    <source>
        <strain evidence="2">JCM 19596</strain>
    </source>
</reference>
<dbReference type="OrthoDB" id="39312at2157"/>
<gene>
    <name evidence="2" type="ORF">GCM10009039_07100</name>
</gene>
<dbReference type="InterPro" id="IPR003010">
    <property type="entry name" value="C-N_Hydrolase"/>
</dbReference>